<dbReference type="Pfam" id="PF05644">
    <property type="entry name" value="Miff"/>
    <property type="match status" value="1"/>
</dbReference>
<evidence type="ECO:0000256" key="7">
    <source>
        <dbReference type="ARBA" id="ARBA00023136"/>
    </source>
</evidence>
<dbReference type="GO" id="GO:0090141">
    <property type="term" value="P:positive regulation of mitochondrial fission"/>
    <property type="evidence" value="ECO:0007669"/>
    <property type="project" value="UniProtKB-UniRule"/>
</dbReference>
<dbReference type="GO" id="GO:0005777">
    <property type="term" value="C:peroxisome"/>
    <property type="evidence" value="ECO:0007669"/>
    <property type="project" value="UniProtKB-SubCell"/>
</dbReference>
<keyword evidence="2 9" id="KW-0812">Transmembrane</keyword>
<feature type="transmembrane region" description="Helical" evidence="9">
    <location>
        <begin position="282"/>
        <end position="301"/>
    </location>
</feature>
<dbReference type="GO" id="GO:0005741">
    <property type="term" value="C:mitochondrial outer membrane"/>
    <property type="evidence" value="ECO:0007669"/>
    <property type="project" value="UniProtKB-SubCell"/>
</dbReference>
<evidence type="ECO:0000256" key="5">
    <source>
        <dbReference type="ARBA" id="ARBA00023054"/>
    </source>
</evidence>
<evidence type="ECO:0000256" key="2">
    <source>
        <dbReference type="ARBA" id="ARBA00022692"/>
    </source>
</evidence>
<comment type="subcellular location">
    <subcellularLocation>
        <location evidence="9">Mitochondrion outer membrane</location>
        <topology evidence="9">Single-pass type IV membrane protein</topology>
    </subcellularLocation>
    <subcellularLocation>
        <location evidence="9">Peroxisome</location>
    </subcellularLocation>
</comment>
<dbReference type="EMBL" id="MTYJ01000076">
    <property type="protein sequence ID" value="OQV16259.1"/>
    <property type="molecule type" value="Genomic_DNA"/>
</dbReference>
<keyword evidence="4 9" id="KW-1133">Transmembrane helix</keyword>
<dbReference type="GO" id="GO:0000266">
    <property type="term" value="P:mitochondrial fission"/>
    <property type="evidence" value="ECO:0007669"/>
    <property type="project" value="UniProtKB-UniRule"/>
</dbReference>
<proteinExistence type="inferred from homology"/>
<evidence type="ECO:0000256" key="10">
    <source>
        <dbReference type="SAM" id="MobiDB-lite"/>
    </source>
</evidence>
<organism evidence="12 13">
    <name type="scientific">Hypsibius exemplaris</name>
    <name type="common">Freshwater tardigrade</name>
    <dbReference type="NCBI Taxonomy" id="2072580"/>
    <lineage>
        <taxon>Eukaryota</taxon>
        <taxon>Metazoa</taxon>
        <taxon>Ecdysozoa</taxon>
        <taxon>Tardigrada</taxon>
        <taxon>Eutardigrada</taxon>
        <taxon>Parachela</taxon>
        <taxon>Hypsibioidea</taxon>
        <taxon>Hypsibiidae</taxon>
        <taxon>Hypsibius</taxon>
    </lineage>
</organism>
<dbReference type="PANTHER" id="PTHR16501:SF6">
    <property type="entry name" value="TRANSPORT AND GOLGI ORGANIZATION PROTEIN 11"/>
    <property type="match status" value="1"/>
</dbReference>
<evidence type="ECO:0000256" key="1">
    <source>
        <dbReference type="ARBA" id="ARBA00009806"/>
    </source>
</evidence>
<evidence type="ECO:0000259" key="11">
    <source>
        <dbReference type="Pfam" id="PF05644"/>
    </source>
</evidence>
<keyword evidence="6 9" id="KW-0496">Mitochondrion</keyword>
<dbReference type="Proteomes" id="UP000192578">
    <property type="component" value="Unassembled WGS sequence"/>
</dbReference>
<keyword evidence="7 9" id="KW-0472">Membrane</keyword>
<name>A0A1W0WM43_HYPEX</name>
<feature type="region of interest" description="Disordered" evidence="10">
    <location>
        <begin position="1"/>
        <end position="46"/>
    </location>
</feature>
<feature type="domain" description="Mff-like" evidence="11">
    <location>
        <begin position="79"/>
        <end position="191"/>
    </location>
</feature>
<evidence type="ECO:0000256" key="9">
    <source>
        <dbReference type="RuleBase" id="RU368040"/>
    </source>
</evidence>
<keyword evidence="5" id="KW-0175">Coiled coil</keyword>
<comment type="function">
    <text evidence="9">Plays a role in mitochondrial and peroxisomal fission. Promotes the recruitment and association of the fission mediator dynamin-related protein 1 (DNM1L) to the mitochondrial surface.</text>
</comment>
<dbReference type="PANTHER" id="PTHR16501">
    <property type="entry name" value="TRANSPORT AND GOLGI ORGANIZATION PROTEIN 11"/>
    <property type="match status" value="1"/>
</dbReference>
<dbReference type="GO" id="GO:0090314">
    <property type="term" value="P:positive regulation of protein targeting to membrane"/>
    <property type="evidence" value="ECO:0007669"/>
    <property type="project" value="UniProtKB-UniRule"/>
</dbReference>
<evidence type="ECO:0000256" key="8">
    <source>
        <dbReference type="ARBA" id="ARBA00023140"/>
    </source>
</evidence>
<reference evidence="13" key="1">
    <citation type="submission" date="2017-01" db="EMBL/GenBank/DDBJ databases">
        <title>Comparative genomics of anhydrobiosis in the tardigrade Hypsibius dujardini.</title>
        <authorList>
            <person name="Yoshida Y."/>
            <person name="Koutsovoulos G."/>
            <person name="Laetsch D."/>
            <person name="Stevens L."/>
            <person name="Kumar S."/>
            <person name="Horikawa D."/>
            <person name="Ishino K."/>
            <person name="Komine S."/>
            <person name="Tomita M."/>
            <person name="Blaxter M."/>
            <person name="Arakawa K."/>
        </authorList>
    </citation>
    <scope>NUCLEOTIDE SEQUENCE [LARGE SCALE GENOMIC DNA]</scope>
    <source>
        <strain evidence="13">Z151</strain>
    </source>
</reference>
<comment type="similarity">
    <text evidence="1 9">Belongs to the Tango11 family.</text>
</comment>
<evidence type="ECO:0000256" key="3">
    <source>
        <dbReference type="ARBA" id="ARBA00022787"/>
    </source>
</evidence>
<keyword evidence="13" id="KW-1185">Reference proteome</keyword>
<gene>
    <name evidence="12" type="ORF">BV898_09568</name>
</gene>
<keyword evidence="8 9" id="KW-0576">Peroxisome</keyword>
<evidence type="ECO:0000256" key="4">
    <source>
        <dbReference type="ARBA" id="ARBA00022989"/>
    </source>
</evidence>
<accession>A0A1W0WM43</accession>
<dbReference type="InterPro" id="IPR008518">
    <property type="entry name" value="Mff/Tango-11"/>
</dbReference>
<evidence type="ECO:0000313" key="13">
    <source>
        <dbReference type="Proteomes" id="UP000192578"/>
    </source>
</evidence>
<keyword evidence="3 9" id="KW-1000">Mitochondrion outer membrane</keyword>
<evidence type="ECO:0000256" key="6">
    <source>
        <dbReference type="ARBA" id="ARBA00023128"/>
    </source>
</evidence>
<sequence>MVDYEIDPSYGDTISADQQDNLTKRDRKKGGGKGDLPVGQSSPEKRVTFLEQDVHGEFRGRPSVPGPSAYETQPFRSSYMDSQFTENIGRQMRVPDQIRPYEESAGSYIGYQNNGVRANAMQQMSVPDRILVAGNDQHLSMRDNRPRELELDDMLYGFRGASNQPVQVQTPPRTLTVNQHSFPAANGLDSEPIEDGPMIAPFSASALSENNNMEQSLNLQAEKNMTSSLRGSKSIMLRSAGALTPSGRSGLPDTPGTRLVIDLYKRVEVLERENHYRYLREMVGYALVLGYVALKSMSFFIKR</sequence>
<dbReference type="AlphaFoldDB" id="A0A1W0WM43"/>
<dbReference type="OrthoDB" id="5986838at2759"/>
<comment type="caution">
    <text evidence="12">The sequence shown here is derived from an EMBL/GenBank/DDBJ whole genome shotgun (WGS) entry which is preliminary data.</text>
</comment>
<dbReference type="InterPro" id="IPR039433">
    <property type="entry name" value="Mff-like_dom"/>
</dbReference>
<protein>
    <recommendedName>
        <fullName evidence="9">Mitochondrial fission factor</fullName>
    </recommendedName>
</protein>
<evidence type="ECO:0000313" key="12">
    <source>
        <dbReference type="EMBL" id="OQV16259.1"/>
    </source>
</evidence>